<dbReference type="OrthoDB" id="9784101at2"/>
<dbReference type="InterPro" id="IPR029063">
    <property type="entry name" value="SAM-dependent_MTases_sf"/>
</dbReference>
<dbReference type="RefSeq" id="WP_009282441.1">
    <property type="nucleotide sequence ID" value="NZ_CAIT01000006.1"/>
</dbReference>
<dbReference type="PANTHER" id="PTHR43861">
    <property type="entry name" value="TRANS-ACONITATE 2-METHYLTRANSFERASE-RELATED"/>
    <property type="match status" value="1"/>
</dbReference>
<evidence type="ECO:0000313" key="3">
    <source>
        <dbReference type="Proteomes" id="UP000009309"/>
    </source>
</evidence>
<dbReference type="InterPro" id="IPR013217">
    <property type="entry name" value="Methyltransf_12"/>
</dbReference>
<evidence type="ECO:0000313" key="2">
    <source>
        <dbReference type="EMBL" id="CCH53861.1"/>
    </source>
</evidence>
<dbReference type="PANTHER" id="PTHR43861:SF1">
    <property type="entry name" value="TRANS-ACONITATE 2-METHYLTRANSFERASE"/>
    <property type="match status" value="1"/>
</dbReference>
<sequence>MQLSEAIELISHDQLITSRASVWADLGCGSGLFTRALVRFLQPGSHIYAVDLDETILPKALETGPVTIRPLRLDFVQNDWPFRALDGLLMANSLHYVSDKRTFLQKAVRHLTDSGSFLIIEYDTDQGNPWVPFPSSFRSLSRLFEEAGFASAQKLHERPSRYGRANLYSAYISR</sequence>
<dbReference type="EMBL" id="CAIT01000006">
    <property type="protein sequence ID" value="CCH53861.1"/>
    <property type="molecule type" value="Genomic_DNA"/>
</dbReference>
<evidence type="ECO:0000259" key="1">
    <source>
        <dbReference type="Pfam" id="PF08242"/>
    </source>
</evidence>
<dbReference type="SUPFAM" id="SSF53335">
    <property type="entry name" value="S-adenosyl-L-methionine-dependent methyltransferases"/>
    <property type="match status" value="1"/>
</dbReference>
<organism evidence="2 3">
    <name type="scientific">Fibrisoma limi BUZ 3</name>
    <dbReference type="NCBI Taxonomy" id="1185876"/>
    <lineage>
        <taxon>Bacteria</taxon>
        <taxon>Pseudomonadati</taxon>
        <taxon>Bacteroidota</taxon>
        <taxon>Cytophagia</taxon>
        <taxon>Cytophagales</taxon>
        <taxon>Spirosomataceae</taxon>
        <taxon>Fibrisoma</taxon>
    </lineage>
</organism>
<gene>
    <name evidence="2" type="ORF">BN8_02993</name>
</gene>
<dbReference type="Gene3D" id="3.40.50.150">
    <property type="entry name" value="Vaccinia Virus protein VP39"/>
    <property type="match status" value="1"/>
</dbReference>
<dbReference type="STRING" id="1185876.BN8_02993"/>
<dbReference type="Pfam" id="PF08242">
    <property type="entry name" value="Methyltransf_12"/>
    <property type="match status" value="1"/>
</dbReference>
<dbReference type="GO" id="GO:0032259">
    <property type="term" value="P:methylation"/>
    <property type="evidence" value="ECO:0007669"/>
    <property type="project" value="UniProtKB-KW"/>
</dbReference>
<dbReference type="Proteomes" id="UP000009309">
    <property type="component" value="Unassembled WGS sequence"/>
</dbReference>
<dbReference type="GO" id="GO:0008168">
    <property type="term" value="F:methyltransferase activity"/>
    <property type="evidence" value="ECO:0007669"/>
    <property type="project" value="UniProtKB-KW"/>
</dbReference>
<keyword evidence="2" id="KW-0489">Methyltransferase</keyword>
<keyword evidence="3" id="KW-1185">Reference proteome</keyword>
<keyword evidence="2" id="KW-0808">Transferase</keyword>
<dbReference type="AlphaFoldDB" id="I2GIY6"/>
<comment type="caution">
    <text evidence="2">The sequence shown here is derived from an EMBL/GenBank/DDBJ whole genome shotgun (WGS) entry which is preliminary data.</text>
</comment>
<protein>
    <submittedName>
        <fullName evidence="2">Methyltransferase type 11</fullName>
    </submittedName>
</protein>
<feature type="domain" description="Methyltransferase type 12" evidence="1">
    <location>
        <begin position="25"/>
        <end position="116"/>
    </location>
</feature>
<name>I2GIY6_9BACT</name>
<dbReference type="eggNOG" id="COG0500">
    <property type="taxonomic scope" value="Bacteria"/>
</dbReference>
<reference evidence="2 3" key="1">
    <citation type="journal article" date="2012" name="J. Bacteriol.">
        <title>Genome Sequence of the Filamentous Bacterium Fibrisoma limi BUZ 3T.</title>
        <authorList>
            <person name="Filippini M."/>
            <person name="Qi W."/>
            <person name="Jaenicke S."/>
            <person name="Goesmann A."/>
            <person name="Smits T.H."/>
            <person name="Bagheri H.C."/>
        </authorList>
    </citation>
    <scope>NUCLEOTIDE SEQUENCE [LARGE SCALE GENOMIC DNA]</scope>
    <source>
        <strain evidence="3">BUZ 3T</strain>
    </source>
</reference>
<proteinExistence type="predicted"/>
<dbReference type="CDD" id="cd02440">
    <property type="entry name" value="AdoMet_MTases"/>
    <property type="match status" value="1"/>
</dbReference>
<accession>I2GIY6</accession>